<dbReference type="AlphaFoldDB" id="A0A420E6Y4"/>
<dbReference type="PANTHER" id="PTHR39473">
    <property type="match status" value="1"/>
</dbReference>
<dbReference type="SUPFAM" id="SSF109854">
    <property type="entry name" value="DinB/YfiT-like putative metalloenzymes"/>
    <property type="match status" value="1"/>
</dbReference>
<sequence length="171" mass="19582">MKQLRNSTIEALDQLEQLITLAAKYQDGEFYNQAPEHVMSGIGKHVRHILDHFLAFQQGIISGCVDYNLRHRDSRIEDDHKLAKQLVLELRNWLMDTELEDANIEIESEVSVQSEVNQRFRSSVSRELCYLINHSVHHIAYATLLAQSLGMIVNPKLGVAPSTASYLRQQK</sequence>
<evidence type="ECO:0008006" key="3">
    <source>
        <dbReference type="Google" id="ProtNLM"/>
    </source>
</evidence>
<dbReference type="Proteomes" id="UP000286482">
    <property type="component" value="Unassembled WGS sequence"/>
</dbReference>
<dbReference type="OrthoDB" id="1162179at2"/>
<dbReference type="Gene3D" id="1.20.120.450">
    <property type="entry name" value="dinb family like domain"/>
    <property type="match status" value="1"/>
</dbReference>
<proteinExistence type="predicted"/>
<dbReference type="PANTHER" id="PTHR39473:SF1">
    <property type="entry name" value="DINB-LIKE DOMAIN-CONTAINING PROTEIN"/>
    <property type="match status" value="1"/>
</dbReference>
<comment type="caution">
    <text evidence="1">The sequence shown here is derived from an EMBL/GenBank/DDBJ whole genome shotgun (WGS) entry which is preliminary data.</text>
</comment>
<dbReference type="RefSeq" id="WP_120356123.1">
    <property type="nucleotide sequence ID" value="NZ_RAQO01000009.1"/>
</dbReference>
<keyword evidence="2" id="KW-1185">Reference proteome</keyword>
<reference evidence="1 2" key="1">
    <citation type="submission" date="2018-09" db="EMBL/GenBank/DDBJ databases">
        <authorList>
            <person name="Wang Z."/>
        </authorList>
    </citation>
    <scope>NUCLEOTIDE SEQUENCE [LARGE SCALE GENOMIC DNA]</scope>
    <source>
        <strain evidence="1 2">ALS 81</strain>
    </source>
</reference>
<dbReference type="InterPro" id="IPR034660">
    <property type="entry name" value="DinB/YfiT-like"/>
</dbReference>
<dbReference type="EMBL" id="RAQO01000009">
    <property type="protein sequence ID" value="RKF14312.1"/>
    <property type="molecule type" value="Genomic_DNA"/>
</dbReference>
<organism evidence="1 2">
    <name type="scientific">Alginatibacterium sediminis</name>
    <dbReference type="NCBI Taxonomy" id="2164068"/>
    <lineage>
        <taxon>Bacteria</taxon>
        <taxon>Pseudomonadati</taxon>
        <taxon>Pseudomonadota</taxon>
        <taxon>Gammaproteobacteria</taxon>
        <taxon>Alteromonadales</taxon>
        <taxon>Alteromonadaceae</taxon>
        <taxon>Alginatibacterium</taxon>
    </lineage>
</organism>
<name>A0A420E6Y4_9ALTE</name>
<gene>
    <name evidence="1" type="ORF">DBZ36_16755</name>
</gene>
<protein>
    <recommendedName>
        <fullName evidence="3">DinB family protein</fullName>
    </recommendedName>
</protein>
<evidence type="ECO:0000313" key="2">
    <source>
        <dbReference type="Proteomes" id="UP000286482"/>
    </source>
</evidence>
<accession>A0A420E6Y4</accession>
<evidence type="ECO:0000313" key="1">
    <source>
        <dbReference type="EMBL" id="RKF14312.1"/>
    </source>
</evidence>